<dbReference type="Gene3D" id="3.40.50.150">
    <property type="entry name" value="Vaccinia Virus protein VP39"/>
    <property type="match status" value="1"/>
</dbReference>
<protein>
    <submittedName>
        <fullName evidence="3">Methyltransferase domain-containing protein</fullName>
    </submittedName>
</protein>
<sequence>MPCPIAPSRWSIARPRRARPGAGTLPPCPAGHDPPSPCTGSPMSAAPRTLYNLGSGPRRLFRQLPDADAFEGWQEIRVDVDPDCRPDILADLTDLRHAIPDGAAGMIYCSHVIEHFFDHDVSKVLAEFARILHPNGAAVMRLPDLAAVVRAFDEGDLERPLYQSPSGPIAALDVIYGHRRSIEEGNAFMAHRTGFTEASLARRLLAAGFDEVQTVPGPSVEFCALATMHQTVFTKQVEVLLSYVNP</sequence>
<proteinExistence type="predicted"/>
<gene>
    <name evidence="3" type="ORF">D2N39_18575</name>
</gene>
<dbReference type="Pfam" id="PF08241">
    <property type="entry name" value="Methyltransf_11"/>
    <property type="match status" value="1"/>
</dbReference>
<evidence type="ECO:0000313" key="4">
    <source>
        <dbReference type="Proteomes" id="UP000266649"/>
    </source>
</evidence>
<reference evidence="3 4" key="1">
    <citation type="submission" date="2018-09" db="EMBL/GenBank/DDBJ databases">
        <title>Gemmobacter lutimaris sp. nov., a marine bacterium isolated from tidal flat.</title>
        <authorList>
            <person name="Lee D.W."/>
            <person name="Yoo Y."/>
            <person name="Kim J.-J."/>
            <person name="Kim B.S."/>
        </authorList>
    </citation>
    <scope>NUCLEOTIDE SEQUENCE [LARGE SCALE GENOMIC DNA]</scope>
    <source>
        <strain evidence="3 4">YJ-T1-11</strain>
    </source>
</reference>
<organism evidence="3 4">
    <name type="scientific">Gemmobacter lutimaris</name>
    <dbReference type="NCBI Taxonomy" id="2306023"/>
    <lineage>
        <taxon>Bacteria</taxon>
        <taxon>Pseudomonadati</taxon>
        <taxon>Pseudomonadota</taxon>
        <taxon>Alphaproteobacteria</taxon>
        <taxon>Rhodobacterales</taxon>
        <taxon>Paracoccaceae</taxon>
        <taxon>Gemmobacter</taxon>
    </lineage>
</organism>
<dbReference type="InterPro" id="IPR029063">
    <property type="entry name" value="SAM-dependent_MTases_sf"/>
</dbReference>
<evidence type="ECO:0000256" key="1">
    <source>
        <dbReference type="SAM" id="MobiDB-lite"/>
    </source>
</evidence>
<dbReference type="InterPro" id="IPR013216">
    <property type="entry name" value="Methyltransf_11"/>
</dbReference>
<dbReference type="Proteomes" id="UP000266649">
    <property type="component" value="Unassembled WGS sequence"/>
</dbReference>
<dbReference type="SUPFAM" id="SSF53335">
    <property type="entry name" value="S-adenosyl-L-methionine-dependent methyltransferases"/>
    <property type="match status" value="1"/>
</dbReference>
<comment type="caution">
    <text evidence="3">The sequence shown here is derived from an EMBL/GenBank/DDBJ whole genome shotgun (WGS) entry which is preliminary data.</text>
</comment>
<feature type="compositionally biased region" description="Pro residues" evidence="1">
    <location>
        <begin position="26"/>
        <end position="37"/>
    </location>
</feature>
<keyword evidence="3" id="KW-0489">Methyltransferase</keyword>
<keyword evidence="4" id="KW-1185">Reference proteome</keyword>
<keyword evidence="3" id="KW-0808">Transferase</keyword>
<feature type="region of interest" description="Disordered" evidence="1">
    <location>
        <begin position="1"/>
        <end position="44"/>
    </location>
</feature>
<dbReference type="EMBL" id="QXXQ01000014">
    <property type="protein sequence ID" value="RID90370.1"/>
    <property type="molecule type" value="Genomic_DNA"/>
</dbReference>
<accession>A0A398BR44</accession>
<name>A0A398BR44_9RHOB</name>
<feature type="domain" description="Methyltransferase type 11" evidence="2">
    <location>
        <begin position="88"/>
        <end position="139"/>
    </location>
</feature>
<dbReference type="AlphaFoldDB" id="A0A398BR44"/>
<evidence type="ECO:0000259" key="2">
    <source>
        <dbReference type="Pfam" id="PF08241"/>
    </source>
</evidence>
<dbReference type="GO" id="GO:0008757">
    <property type="term" value="F:S-adenosylmethionine-dependent methyltransferase activity"/>
    <property type="evidence" value="ECO:0007669"/>
    <property type="project" value="InterPro"/>
</dbReference>
<evidence type="ECO:0000313" key="3">
    <source>
        <dbReference type="EMBL" id="RID90370.1"/>
    </source>
</evidence>
<dbReference type="GO" id="GO:0032259">
    <property type="term" value="P:methylation"/>
    <property type="evidence" value="ECO:0007669"/>
    <property type="project" value="UniProtKB-KW"/>
</dbReference>